<dbReference type="InterPro" id="IPR006135">
    <property type="entry name" value="T3SS_substrate_exporter"/>
</dbReference>
<dbReference type="RefSeq" id="WP_066225365.1">
    <property type="nucleotide sequence ID" value="NZ_JARTFQ010000006.1"/>
</dbReference>
<dbReference type="GeneID" id="301139618"/>
<dbReference type="PANTHER" id="PTHR30531">
    <property type="entry name" value="FLAGELLAR BIOSYNTHETIC PROTEIN FLHB"/>
    <property type="match status" value="1"/>
</dbReference>
<protein>
    <submittedName>
        <fullName evidence="1">EscU/YscU/HrcU family type III secretion system export apparatus switch protein</fullName>
    </submittedName>
</protein>
<proteinExistence type="predicted"/>
<accession>A0ABU6NWQ2</accession>
<dbReference type="EMBL" id="JARTFS010000006">
    <property type="protein sequence ID" value="MED4401547.1"/>
    <property type="molecule type" value="Genomic_DNA"/>
</dbReference>
<dbReference type="Gene3D" id="3.40.1690.10">
    <property type="entry name" value="secretion proteins EscU"/>
    <property type="match status" value="1"/>
</dbReference>
<keyword evidence="2" id="KW-1185">Reference proteome</keyword>
<reference evidence="1 2" key="1">
    <citation type="submission" date="2023-03" db="EMBL/GenBank/DDBJ databases">
        <title>Bacillus Genome Sequencing.</title>
        <authorList>
            <person name="Dunlap C."/>
        </authorList>
    </citation>
    <scope>NUCLEOTIDE SEQUENCE [LARGE SCALE GENOMIC DNA]</scope>
    <source>
        <strain evidence="1 2">NRS-1717</strain>
    </source>
</reference>
<dbReference type="InterPro" id="IPR029025">
    <property type="entry name" value="T3SS_substrate_exporter_C"/>
</dbReference>
<dbReference type="PANTHER" id="PTHR30531:SF12">
    <property type="entry name" value="FLAGELLAR BIOSYNTHETIC PROTEIN FLHB"/>
    <property type="match status" value="1"/>
</dbReference>
<dbReference type="Pfam" id="PF01312">
    <property type="entry name" value="Bac_export_2"/>
    <property type="match status" value="1"/>
</dbReference>
<evidence type="ECO:0000313" key="1">
    <source>
        <dbReference type="EMBL" id="MED4401547.1"/>
    </source>
</evidence>
<comment type="caution">
    <text evidence="1">The sequence shown here is derived from an EMBL/GenBank/DDBJ whole genome shotgun (WGS) entry which is preliminary data.</text>
</comment>
<dbReference type="SUPFAM" id="SSF160544">
    <property type="entry name" value="EscU C-terminal domain-like"/>
    <property type="match status" value="1"/>
</dbReference>
<organism evidence="1 2">
    <name type="scientific">Metabacillus fastidiosus</name>
    <dbReference type="NCBI Taxonomy" id="1458"/>
    <lineage>
        <taxon>Bacteria</taxon>
        <taxon>Bacillati</taxon>
        <taxon>Bacillota</taxon>
        <taxon>Bacilli</taxon>
        <taxon>Bacillales</taxon>
        <taxon>Bacillaceae</taxon>
        <taxon>Metabacillus</taxon>
    </lineage>
</organism>
<gene>
    <name evidence="1" type="ORF">P9271_09495</name>
</gene>
<name>A0ABU6NWQ2_9BACI</name>
<evidence type="ECO:0000313" key="2">
    <source>
        <dbReference type="Proteomes" id="UP001342826"/>
    </source>
</evidence>
<dbReference type="Proteomes" id="UP001342826">
    <property type="component" value="Unassembled WGS sequence"/>
</dbReference>
<sequence length="93" mass="10643">MKEDVKKKRAVALTYDKELTQAPKVIAKGKGYIAENIIKEATKNNVHIQEDPSLVEVLSKLEIHQQIPEELYEAVAEIFAFIYRIDNMTGKKK</sequence>